<protein>
    <submittedName>
        <fullName evidence="1">Uncharacterized protein</fullName>
    </submittedName>
</protein>
<keyword evidence="2" id="KW-1185">Reference proteome</keyword>
<dbReference type="AlphaFoldDB" id="A0A5N5SXP5"/>
<reference evidence="1 2" key="1">
    <citation type="journal article" date="2019" name="PLoS Biol.">
        <title>Sex chromosomes control vertical transmission of feminizing Wolbachia symbionts in an isopod.</title>
        <authorList>
            <person name="Becking T."/>
            <person name="Chebbi M.A."/>
            <person name="Giraud I."/>
            <person name="Moumen B."/>
            <person name="Laverre T."/>
            <person name="Caubet Y."/>
            <person name="Peccoud J."/>
            <person name="Gilbert C."/>
            <person name="Cordaux R."/>
        </authorList>
    </citation>
    <scope>NUCLEOTIDE SEQUENCE [LARGE SCALE GENOMIC DNA]</scope>
    <source>
        <strain evidence="1">ANa2</strain>
        <tissue evidence="1">Whole body excluding digestive tract and cuticle</tissue>
    </source>
</reference>
<evidence type="ECO:0000313" key="2">
    <source>
        <dbReference type="Proteomes" id="UP000326759"/>
    </source>
</evidence>
<proteinExistence type="predicted"/>
<gene>
    <name evidence="1" type="ORF">Anas_05156</name>
</gene>
<evidence type="ECO:0000313" key="1">
    <source>
        <dbReference type="EMBL" id="KAB7498695.1"/>
    </source>
</evidence>
<comment type="caution">
    <text evidence="1">The sequence shown here is derived from an EMBL/GenBank/DDBJ whole genome shotgun (WGS) entry which is preliminary data.</text>
</comment>
<dbReference type="Proteomes" id="UP000326759">
    <property type="component" value="Unassembled WGS sequence"/>
</dbReference>
<dbReference type="EMBL" id="SEYY01019079">
    <property type="protein sequence ID" value="KAB7498695.1"/>
    <property type="molecule type" value="Genomic_DNA"/>
</dbReference>
<organism evidence="1 2">
    <name type="scientific">Armadillidium nasatum</name>
    <dbReference type="NCBI Taxonomy" id="96803"/>
    <lineage>
        <taxon>Eukaryota</taxon>
        <taxon>Metazoa</taxon>
        <taxon>Ecdysozoa</taxon>
        <taxon>Arthropoda</taxon>
        <taxon>Crustacea</taxon>
        <taxon>Multicrustacea</taxon>
        <taxon>Malacostraca</taxon>
        <taxon>Eumalacostraca</taxon>
        <taxon>Peracarida</taxon>
        <taxon>Isopoda</taxon>
        <taxon>Oniscidea</taxon>
        <taxon>Crinocheta</taxon>
        <taxon>Armadillidiidae</taxon>
        <taxon>Armadillidium</taxon>
    </lineage>
</organism>
<name>A0A5N5SXP5_9CRUS</name>
<accession>A0A5N5SXP5</accession>
<dbReference type="OrthoDB" id="6377592at2759"/>
<sequence length="137" mass="15868">MSSHFLGYFGSLSSYAFCCSEDSCHYINECINKNQSTHYIAKEKLSFGKRNNPAQILTFDFKEYKMITKGFFAYFKFPKKEFLEVATILGLGFSIGHYLDTVETERQTLFRKHFHHSLKLSEANNLAVESTQLSHQL</sequence>